<dbReference type="Proteomes" id="UP000683575">
    <property type="component" value="Chromosome"/>
</dbReference>
<dbReference type="EMBL" id="CP077062">
    <property type="protein sequence ID" value="QWZ09222.1"/>
    <property type="molecule type" value="Genomic_DNA"/>
</dbReference>
<reference evidence="1" key="1">
    <citation type="submission" date="2021-06" db="EMBL/GenBank/DDBJ databases">
        <title>Complete genome sequence of Nocardioides sp. G188.</title>
        <authorList>
            <person name="Im W.-T."/>
        </authorList>
    </citation>
    <scope>NUCLEOTIDE SEQUENCE</scope>
    <source>
        <strain evidence="1">G188</strain>
    </source>
</reference>
<organism evidence="1 2">
    <name type="scientific">Nocardioides panacis</name>
    <dbReference type="NCBI Taxonomy" id="2849501"/>
    <lineage>
        <taxon>Bacteria</taxon>
        <taxon>Bacillati</taxon>
        <taxon>Actinomycetota</taxon>
        <taxon>Actinomycetes</taxon>
        <taxon>Propionibacteriales</taxon>
        <taxon>Nocardioidaceae</taxon>
        <taxon>Nocardioides</taxon>
    </lineage>
</organism>
<keyword evidence="2" id="KW-1185">Reference proteome</keyword>
<evidence type="ECO:0000313" key="1">
    <source>
        <dbReference type="EMBL" id="QWZ09222.1"/>
    </source>
</evidence>
<evidence type="ECO:0000313" key="2">
    <source>
        <dbReference type="Proteomes" id="UP000683575"/>
    </source>
</evidence>
<dbReference type="RefSeq" id="WP_216941068.1">
    <property type="nucleotide sequence ID" value="NZ_CP077062.1"/>
</dbReference>
<protein>
    <submittedName>
        <fullName evidence="1">Uncharacterized protein</fullName>
    </submittedName>
</protein>
<gene>
    <name evidence="1" type="ORF">KRR39_05370</name>
</gene>
<sequence length="85" mass="8861">MTRRPALAGRKVAAPTTWALFALATRAPFWAMPGLTVSDAFWVARAAGATARPSAGLPTRARVAAVRAVDVVNAMSAALTGKLRE</sequence>
<dbReference type="AlphaFoldDB" id="A0A975T0L1"/>
<accession>A0A975T0L1</accession>
<proteinExistence type="predicted"/>
<name>A0A975T0L1_9ACTN</name>
<dbReference type="KEGG" id="nps:KRR39_05370"/>